<feature type="disulfide bond" evidence="1">
    <location>
        <begin position="112"/>
        <end position="127"/>
    </location>
</feature>
<reference evidence="3 4" key="1">
    <citation type="journal article" date="2017" name="Int. J. Syst. Evol. Microbiol.">
        <title>Brenneria populi subsp. brevivirga subsp. nov. isolated from symptomatic bark of Populus x euramericana canker, and description of Brenneria populi subsp. populi subsp. nov.</title>
        <authorList>
            <person name="Zheng M.H."/>
            <person name="Piao C.G."/>
            <person name="Xue H."/>
            <person name="Guo M.W."/>
            <person name="Li Y."/>
        </authorList>
    </citation>
    <scope>NUCLEOTIDE SEQUENCE [LARGE SCALE GENOMIC DNA]</scope>
    <source>
        <strain evidence="3 4">D9-5</strain>
    </source>
</reference>
<comment type="similarity">
    <text evidence="1">Belongs to the RcsF family.</text>
</comment>
<dbReference type="EMBL" id="JAYWTM010000023">
    <property type="protein sequence ID" value="MEC5344507.1"/>
    <property type="molecule type" value="Genomic_DNA"/>
</dbReference>
<feature type="disulfide bond" evidence="1">
    <location>
        <begin position="77"/>
        <end position="121"/>
    </location>
</feature>
<comment type="caution">
    <text evidence="3">The sequence shown here is derived from an EMBL/GenBank/DDBJ whole genome shotgun (WGS) entry which is preliminary data.</text>
</comment>
<sequence length="137" mass="14377">MRALPLILLAMSLTGCSLLQKSPAPKHHPTSETKVEPAAKPKPPAARPAAPAVLYKSAEELVGSPFRDMGEVSGSSCQVSAQDAPPSVANARKRMQSRATAMKANAVLLHECQIISSVAGCYRQAVCQGTALQVTNQ</sequence>
<evidence type="ECO:0000256" key="1">
    <source>
        <dbReference type="HAMAP-Rule" id="MF_00976"/>
    </source>
</evidence>
<evidence type="ECO:0000313" key="4">
    <source>
        <dbReference type="Proteomes" id="UP001309705"/>
    </source>
</evidence>
<evidence type="ECO:0000256" key="2">
    <source>
        <dbReference type="SAM" id="MobiDB-lite"/>
    </source>
</evidence>
<dbReference type="Gene3D" id="3.30.110.70">
    <property type="entry name" value="Hypothetical protein apc22750. Chain B"/>
    <property type="match status" value="1"/>
</dbReference>
<feature type="region of interest" description="Disordered" evidence="2">
    <location>
        <begin position="73"/>
        <end position="93"/>
    </location>
</feature>
<keyword evidence="1" id="KW-1015">Disulfide bond</keyword>
<organism evidence="3 4">
    <name type="scientific">Brenneria populi</name>
    <dbReference type="NCBI Taxonomy" id="1505588"/>
    <lineage>
        <taxon>Bacteria</taxon>
        <taxon>Pseudomonadati</taxon>
        <taxon>Pseudomonadota</taxon>
        <taxon>Gammaproteobacteria</taxon>
        <taxon>Enterobacterales</taxon>
        <taxon>Pectobacteriaceae</taxon>
        <taxon>Brenneria</taxon>
    </lineage>
</organism>
<keyword evidence="4" id="KW-1185">Reference proteome</keyword>
<proteinExistence type="inferred from homology"/>
<evidence type="ECO:0000313" key="3">
    <source>
        <dbReference type="EMBL" id="MEC5344507.1"/>
    </source>
</evidence>
<dbReference type="Pfam" id="PF16358">
    <property type="entry name" value="RcsF"/>
    <property type="match status" value="1"/>
</dbReference>
<name>A0ABU6JVF3_9GAMM</name>
<comment type="function">
    <text evidence="1">Essential component of the Rcs signaling system, which controls transcription of numerous genes. Plays a role in signal transduction from the cell surface to the histidine kinase RcsC. May detect outer membrane defects.</text>
</comment>
<feature type="compositionally biased region" description="Basic and acidic residues" evidence="2">
    <location>
        <begin position="29"/>
        <end position="39"/>
    </location>
</feature>
<keyword evidence="1" id="KW-0472">Membrane</keyword>
<feature type="region of interest" description="Disordered" evidence="2">
    <location>
        <begin position="20"/>
        <end position="50"/>
    </location>
</feature>
<gene>
    <name evidence="1 3" type="primary">rcsF</name>
    <name evidence="3" type="ORF">VSX58_18090</name>
</gene>
<dbReference type="PROSITE" id="PS51257">
    <property type="entry name" value="PROKAR_LIPOPROTEIN"/>
    <property type="match status" value="1"/>
</dbReference>
<dbReference type="HAMAP" id="MF_00976">
    <property type="entry name" value="RcsF"/>
    <property type="match status" value="1"/>
</dbReference>
<protein>
    <recommendedName>
        <fullName evidence="1">Outer membrane lipoprotein RcsF</fullName>
    </recommendedName>
</protein>
<dbReference type="NCBIfam" id="NF008048">
    <property type="entry name" value="PRK10781.1"/>
    <property type="match status" value="1"/>
</dbReference>
<dbReference type="RefSeq" id="WP_327615922.1">
    <property type="nucleotide sequence ID" value="NZ_JAYWTM010000023.1"/>
</dbReference>
<dbReference type="Proteomes" id="UP001309705">
    <property type="component" value="Unassembled WGS sequence"/>
</dbReference>
<accession>A0ABU6JVF3</accession>
<comment type="subcellular location">
    <subcellularLocation>
        <location evidence="1">Cell outer membrane</location>
        <topology evidence="1">Lipid-anchor</topology>
        <orientation evidence="1">Periplasmic side</orientation>
    </subcellularLocation>
</comment>
<dbReference type="InterPro" id="IPR030852">
    <property type="entry name" value="RcsF"/>
</dbReference>
<keyword evidence="1" id="KW-0998">Cell outer membrane</keyword>